<dbReference type="OrthoDB" id="5994at2759"/>
<feature type="compositionally biased region" description="Low complexity" evidence="3">
    <location>
        <begin position="53"/>
        <end position="67"/>
    </location>
</feature>
<dbReference type="RefSeq" id="XP_002487937.1">
    <property type="nucleotide sequence ID" value="XM_002487892.1"/>
</dbReference>
<gene>
    <name evidence="4" type="ORF">TSTA_003410</name>
</gene>
<sequence>MFSRQALRGLFSVERVASQQPILSYASRACLHQASTTNSSSQNFQATPPEIPPSTSAAAVSIPPSASQTSTSPIPDATQQSTTTSTSDGHFINGIPRTKLPLPPLFDSNLKITKSLADKLPYLYTQRPHYISAHLHDRPYLLTEGDHLRLPFLMPKVKSGDILRFNRASVIGSRDYTLKGSPYIDERMYECRLRVLGVESEPLRIKEKTKRRRRHVQRIKSKHRYTILRVMEVKLKSLEELMEDGAEIIKEGTILEEQGADVIEKKDAPSYLIVFESILSVISISRL</sequence>
<dbReference type="EMBL" id="EQ962660">
    <property type="protein sequence ID" value="EED12283.1"/>
    <property type="molecule type" value="Genomic_DNA"/>
</dbReference>
<dbReference type="eggNOG" id="KOG0453">
    <property type="taxonomic scope" value="Eukaryota"/>
</dbReference>
<dbReference type="PANTHER" id="PTHR21349">
    <property type="entry name" value="50S RIBOSOMAL PROTEIN L21"/>
    <property type="match status" value="1"/>
</dbReference>
<keyword evidence="5" id="KW-1185">Reference proteome</keyword>
<proteinExistence type="inferred from homology"/>
<dbReference type="VEuPathDB" id="FungiDB:TSTA_003410"/>
<dbReference type="PANTHER" id="PTHR21349:SF0">
    <property type="entry name" value="LARGE RIBOSOMAL SUBUNIT PROTEIN BL21M"/>
    <property type="match status" value="1"/>
</dbReference>
<dbReference type="STRING" id="441959.B8MTA0"/>
<evidence type="ECO:0000313" key="4">
    <source>
        <dbReference type="EMBL" id="EED12283.1"/>
    </source>
</evidence>
<dbReference type="InParanoid" id="B8MTA0"/>
<dbReference type="Proteomes" id="UP000001745">
    <property type="component" value="Unassembled WGS sequence"/>
</dbReference>
<dbReference type="HOGENOM" id="CLU_061463_0_0_1"/>
<comment type="similarity">
    <text evidence="1">Belongs to the bacterial ribosomal protein bL21 family.</text>
</comment>
<accession>B8MTA0</accession>
<evidence type="ECO:0000313" key="5">
    <source>
        <dbReference type="Proteomes" id="UP000001745"/>
    </source>
</evidence>
<reference evidence="5" key="1">
    <citation type="journal article" date="2015" name="Genome Announc.">
        <title>Genome sequence of the AIDS-associated pathogen Penicillium marneffei (ATCC18224) and its near taxonomic relative Talaromyces stipitatus (ATCC10500).</title>
        <authorList>
            <person name="Nierman W.C."/>
            <person name="Fedorova-Abrams N.D."/>
            <person name="Andrianopoulos A."/>
        </authorList>
    </citation>
    <scope>NUCLEOTIDE SEQUENCE [LARGE SCALE GENOMIC DNA]</scope>
    <source>
        <strain evidence="5">ATCC 10500 / CBS 375.48 / QM 6759 / NRRL 1006</strain>
    </source>
</reference>
<evidence type="ECO:0000256" key="3">
    <source>
        <dbReference type="SAM" id="MobiDB-lite"/>
    </source>
</evidence>
<dbReference type="AlphaFoldDB" id="B8MTA0"/>
<dbReference type="PhylomeDB" id="B8MTA0"/>
<name>B8MTA0_TALSN</name>
<evidence type="ECO:0000256" key="2">
    <source>
        <dbReference type="ARBA" id="ARBA00044129"/>
    </source>
</evidence>
<dbReference type="GO" id="GO:0005762">
    <property type="term" value="C:mitochondrial large ribosomal subunit"/>
    <property type="evidence" value="ECO:0007669"/>
    <property type="project" value="TreeGrafter"/>
</dbReference>
<feature type="compositionally biased region" description="Polar residues" evidence="3">
    <location>
        <begin position="37"/>
        <end position="46"/>
    </location>
</feature>
<dbReference type="InterPro" id="IPR036164">
    <property type="entry name" value="bL21-like_sf"/>
</dbReference>
<dbReference type="InterPro" id="IPR028909">
    <property type="entry name" value="bL21-like"/>
</dbReference>
<dbReference type="GeneID" id="8098037"/>
<feature type="compositionally biased region" description="Low complexity" evidence="3">
    <location>
        <begin position="78"/>
        <end position="87"/>
    </location>
</feature>
<dbReference type="GO" id="GO:0003735">
    <property type="term" value="F:structural constituent of ribosome"/>
    <property type="evidence" value="ECO:0007669"/>
    <property type="project" value="TreeGrafter"/>
</dbReference>
<feature type="region of interest" description="Disordered" evidence="3">
    <location>
        <begin position="37"/>
        <end position="93"/>
    </location>
</feature>
<dbReference type="SUPFAM" id="SSF141091">
    <property type="entry name" value="L21p-like"/>
    <property type="match status" value="1"/>
</dbReference>
<dbReference type="Pfam" id="PF00829">
    <property type="entry name" value="Ribosomal_L21p"/>
    <property type="match status" value="1"/>
</dbReference>
<organism evidence="4 5">
    <name type="scientific">Talaromyces stipitatus (strain ATCC 10500 / CBS 375.48 / QM 6759 / NRRL 1006)</name>
    <name type="common">Penicillium stipitatum</name>
    <dbReference type="NCBI Taxonomy" id="441959"/>
    <lineage>
        <taxon>Eukaryota</taxon>
        <taxon>Fungi</taxon>
        <taxon>Dikarya</taxon>
        <taxon>Ascomycota</taxon>
        <taxon>Pezizomycotina</taxon>
        <taxon>Eurotiomycetes</taxon>
        <taxon>Eurotiomycetidae</taxon>
        <taxon>Eurotiales</taxon>
        <taxon>Trichocomaceae</taxon>
        <taxon>Talaromyces</taxon>
        <taxon>Talaromyces sect. Talaromyces</taxon>
    </lineage>
</organism>
<evidence type="ECO:0000256" key="1">
    <source>
        <dbReference type="ARBA" id="ARBA00008563"/>
    </source>
</evidence>
<dbReference type="OMA" id="KGAPYID"/>
<protein>
    <recommendedName>
        <fullName evidence="2">Large ribosomal subunit protein bL21m</fullName>
    </recommendedName>
</protein>